<evidence type="ECO:0000256" key="7">
    <source>
        <dbReference type="SAM" id="MobiDB-lite"/>
    </source>
</evidence>
<feature type="compositionally biased region" description="Acidic residues" evidence="7">
    <location>
        <begin position="9"/>
        <end position="18"/>
    </location>
</feature>
<dbReference type="AlphaFoldDB" id="A0A8X8ZB45"/>
<evidence type="ECO:0000256" key="4">
    <source>
        <dbReference type="ARBA" id="ARBA00022833"/>
    </source>
</evidence>
<reference evidence="9" key="2">
    <citation type="submission" date="2020-08" db="EMBL/GenBank/DDBJ databases">
        <title>Plant Genome Project.</title>
        <authorList>
            <person name="Zhang R.-G."/>
        </authorList>
    </citation>
    <scope>NUCLEOTIDE SEQUENCE</scope>
    <source>
        <strain evidence="9">Huo1</strain>
        <tissue evidence="9">Leaf</tissue>
    </source>
</reference>
<dbReference type="GO" id="GO:0008270">
    <property type="term" value="F:zinc ion binding"/>
    <property type="evidence" value="ECO:0007669"/>
    <property type="project" value="UniProtKB-KW"/>
</dbReference>
<keyword evidence="3 6" id="KW-0863">Zinc-finger</keyword>
<evidence type="ECO:0000256" key="6">
    <source>
        <dbReference type="PROSITE-ProRule" id="PRU00042"/>
    </source>
</evidence>
<feature type="domain" description="C2H2-type" evidence="8">
    <location>
        <begin position="75"/>
        <end position="102"/>
    </location>
</feature>
<dbReference type="Gene3D" id="3.30.160.60">
    <property type="entry name" value="Classic Zinc Finger"/>
    <property type="match status" value="1"/>
</dbReference>
<dbReference type="PANTHER" id="PTHR47287">
    <property type="entry name" value="C2H2 AND C2HC ZINC FINGERS SUPERFAMILY PROTEIN"/>
    <property type="match status" value="1"/>
</dbReference>
<comment type="caution">
    <text evidence="9">The sequence shown here is derived from an EMBL/GenBank/DDBJ whole genome shotgun (WGS) entry which is preliminary data.</text>
</comment>
<keyword evidence="2" id="KW-0479">Metal-binding</keyword>
<dbReference type="InterPro" id="IPR036236">
    <property type="entry name" value="Znf_C2H2_sf"/>
</dbReference>
<evidence type="ECO:0000259" key="8">
    <source>
        <dbReference type="PROSITE" id="PS50157"/>
    </source>
</evidence>
<feature type="compositionally biased region" description="Polar residues" evidence="7">
    <location>
        <begin position="19"/>
        <end position="35"/>
    </location>
</feature>
<dbReference type="EMBL" id="PNBA02000016">
    <property type="protein sequence ID" value="KAG6397574.1"/>
    <property type="molecule type" value="Genomic_DNA"/>
</dbReference>
<keyword evidence="5" id="KW-0539">Nucleus</keyword>
<dbReference type="Proteomes" id="UP000298416">
    <property type="component" value="Unassembled WGS sequence"/>
</dbReference>
<evidence type="ECO:0000256" key="3">
    <source>
        <dbReference type="ARBA" id="ARBA00022771"/>
    </source>
</evidence>
<evidence type="ECO:0000256" key="2">
    <source>
        <dbReference type="ARBA" id="ARBA00022723"/>
    </source>
</evidence>
<sequence length="221" mass="24098">MKTSKSDLGEEAATESDSEAINMSIQDSSSLIEPTSGSLSLDLSLTFNPSQDAGAESVGFSSSPTRTTAPSPRAFPCNFCQRKFYSSQALGGHQNAHKRERTLAKRAVRMGVFSDRYAGLASLPLHGSPFKCLGIKSHASAHHQFLPPEQSRITPRFGDAYLFQPIYMEQEEGDRLFWPGSFSADMSSPTSFVHDATSHVTYLHKTAAFASESTPDLTLRL</sequence>
<dbReference type="PROSITE" id="PS00028">
    <property type="entry name" value="ZINC_FINGER_C2H2_1"/>
    <property type="match status" value="1"/>
</dbReference>
<dbReference type="InterPro" id="IPR013087">
    <property type="entry name" value="Znf_C2H2_type"/>
</dbReference>
<dbReference type="PROSITE" id="PS50157">
    <property type="entry name" value="ZINC_FINGER_C2H2_2"/>
    <property type="match status" value="1"/>
</dbReference>
<keyword evidence="4" id="KW-0862">Zinc</keyword>
<name>A0A8X8ZB45_SALSN</name>
<dbReference type="OrthoDB" id="1933825at2759"/>
<gene>
    <name evidence="9" type="ORF">SASPL_143743</name>
</gene>
<reference evidence="9" key="1">
    <citation type="submission" date="2018-01" db="EMBL/GenBank/DDBJ databases">
        <authorList>
            <person name="Mao J.F."/>
        </authorList>
    </citation>
    <scope>NUCLEOTIDE SEQUENCE</scope>
    <source>
        <strain evidence="9">Huo1</strain>
        <tissue evidence="9">Leaf</tissue>
    </source>
</reference>
<evidence type="ECO:0000313" key="9">
    <source>
        <dbReference type="EMBL" id="KAG6397574.1"/>
    </source>
</evidence>
<keyword evidence="10" id="KW-1185">Reference proteome</keyword>
<comment type="subcellular location">
    <subcellularLocation>
        <location evidence="1">Nucleus</location>
    </subcellularLocation>
</comment>
<dbReference type="PANTHER" id="PTHR47287:SF18">
    <property type="entry name" value="TRANSCRIPTION FACTOR C2H2 FAMILY"/>
    <property type="match status" value="1"/>
</dbReference>
<evidence type="ECO:0000313" key="10">
    <source>
        <dbReference type="Proteomes" id="UP000298416"/>
    </source>
</evidence>
<proteinExistence type="predicted"/>
<dbReference type="GO" id="GO:0009788">
    <property type="term" value="P:negative regulation of abscisic acid-activated signaling pathway"/>
    <property type="evidence" value="ECO:0007669"/>
    <property type="project" value="InterPro"/>
</dbReference>
<organism evidence="9">
    <name type="scientific">Salvia splendens</name>
    <name type="common">Scarlet sage</name>
    <dbReference type="NCBI Taxonomy" id="180675"/>
    <lineage>
        <taxon>Eukaryota</taxon>
        <taxon>Viridiplantae</taxon>
        <taxon>Streptophyta</taxon>
        <taxon>Embryophyta</taxon>
        <taxon>Tracheophyta</taxon>
        <taxon>Spermatophyta</taxon>
        <taxon>Magnoliopsida</taxon>
        <taxon>eudicotyledons</taxon>
        <taxon>Gunneridae</taxon>
        <taxon>Pentapetalae</taxon>
        <taxon>asterids</taxon>
        <taxon>lamiids</taxon>
        <taxon>Lamiales</taxon>
        <taxon>Lamiaceae</taxon>
        <taxon>Nepetoideae</taxon>
        <taxon>Mentheae</taxon>
        <taxon>Salviinae</taxon>
        <taxon>Salvia</taxon>
        <taxon>Salvia subgen. Calosphace</taxon>
        <taxon>core Calosphace</taxon>
    </lineage>
</organism>
<protein>
    <recommendedName>
        <fullName evidence="8">C2H2-type domain-containing protein</fullName>
    </recommendedName>
</protein>
<evidence type="ECO:0000256" key="5">
    <source>
        <dbReference type="ARBA" id="ARBA00023242"/>
    </source>
</evidence>
<evidence type="ECO:0000256" key="1">
    <source>
        <dbReference type="ARBA" id="ARBA00004123"/>
    </source>
</evidence>
<dbReference type="SUPFAM" id="SSF57667">
    <property type="entry name" value="beta-beta-alpha zinc fingers"/>
    <property type="match status" value="1"/>
</dbReference>
<accession>A0A8X8ZB45</accession>
<dbReference type="InterPro" id="IPR044246">
    <property type="entry name" value="ZFP3-like"/>
</dbReference>
<dbReference type="GO" id="GO:0005634">
    <property type="term" value="C:nucleus"/>
    <property type="evidence" value="ECO:0007669"/>
    <property type="project" value="UniProtKB-SubCell"/>
</dbReference>
<feature type="region of interest" description="Disordered" evidence="7">
    <location>
        <begin position="1"/>
        <end position="35"/>
    </location>
</feature>